<dbReference type="AlphaFoldDB" id="A0A4Y5N087"/>
<accession>A0A4Y5N087</accession>
<evidence type="ECO:0000313" key="1">
    <source>
        <dbReference type="EMBL" id="QCW06968.1"/>
    </source>
</evidence>
<gene>
    <name evidence="1" type="primary">orf127</name>
</gene>
<protein>
    <submittedName>
        <fullName evidence="1">Uncharacterized protein</fullName>
    </submittedName>
</protein>
<geneLocation type="mitochondrion" evidence="1"/>
<keyword evidence="1" id="KW-0496">Mitochondrion</keyword>
<proteinExistence type="predicted"/>
<reference evidence="1" key="1">
    <citation type="submission" date="2019-04" db="EMBL/GenBank/DDBJ databases">
        <authorList>
            <person name="Yu Z."/>
            <person name="Deng C."/>
        </authorList>
    </citation>
    <scope>NUCLEOTIDE SEQUENCE</scope>
</reference>
<name>A0A4Y5N087_9PEZI</name>
<organism evidence="1">
    <name type="scientific">Orbilia brochopaga</name>
    <dbReference type="NCBI Taxonomy" id="3140254"/>
    <lineage>
        <taxon>Eukaryota</taxon>
        <taxon>Fungi</taxon>
        <taxon>Dikarya</taxon>
        <taxon>Ascomycota</taxon>
        <taxon>Pezizomycotina</taxon>
        <taxon>Orbiliomycetes</taxon>
        <taxon>Orbiliales</taxon>
        <taxon>Orbiliaceae</taxon>
        <taxon>Orbilia</taxon>
    </lineage>
</organism>
<sequence length="127" mass="14779">MLEPCAMKVACAVLRGGNFSDKTTYLIRPYAALLFLVIACDRTNSRNKVVLYVIETPFWVYHIAGDNSVFHFTLNQRKWLNLIINQRKLFKNGIKCVYDYCCLRIVLSEFHLTNKNSWHGCVVTRMI</sequence>
<dbReference type="EMBL" id="MK820635">
    <property type="protein sequence ID" value="QCW06968.1"/>
    <property type="molecule type" value="Genomic_DNA"/>
</dbReference>